<dbReference type="Pfam" id="PF01343">
    <property type="entry name" value="Peptidase_S49"/>
    <property type="match status" value="1"/>
</dbReference>
<evidence type="ECO:0000313" key="5">
    <source>
        <dbReference type="EMBL" id="CAB4192235.1"/>
    </source>
</evidence>
<accession>A0A6J7XGZ5</accession>
<dbReference type="CDD" id="cd07022">
    <property type="entry name" value="S49_Sppa_36K_type"/>
    <property type="match status" value="1"/>
</dbReference>
<dbReference type="InterPro" id="IPR029045">
    <property type="entry name" value="ClpP/crotonase-like_dom_sf"/>
</dbReference>
<feature type="domain" description="Peptidase S49" evidence="2">
    <location>
        <begin position="123"/>
        <end position="251"/>
    </location>
</feature>
<dbReference type="PANTHER" id="PTHR42987:SF4">
    <property type="entry name" value="PROTEASE SOHB-RELATED"/>
    <property type="match status" value="1"/>
</dbReference>
<keyword evidence="6" id="KW-0645">Protease</keyword>
<protein>
    <submittedName>
        <fullName evidence="6">SppA Periplasmic serine proteases (ClpP class)</fullName>
    </submittedName>
</protein>
<proteinExistence type="inferred from homology"/>
<evidence type="ECO:0000313" key="3">
    <source>
        <dbReference type="EMBL" id="CAB4154913.1"/>
    </source>
</evidence>
<comment type="similarity">
    <text evidence="1">Belongs to the peptidase S49 family.</text>
</comment>
<evidence type="ECO:0000313" key="6">
    <source>
        <dbReference type="EMBL" id="CAB5230410.1"/>
    </source>
</evidence>
<dbReference type="GO" id="GO:0008233">
    <property type="term" value="F:peptidase activity"/>
    <property type="evidence" value="ECO:0007669"/>
    <property type="project" value="UniProtKB-KW"/>
</dbReference>
<dbReference type="InterPro" id="IPR033855">
    <property type="entry name" value="Protein_C"/>
</dbReference>
<keyword evidence="6" id="KW-0378">Hydrolase</keyword>
<dbReference type="PANTHER" id="PTHR42987">
    <property type="entry name" value="PEPTIDASE S49"/>
    <property type="match status" value="1"/>
</dbReference>
<gene>
    <name evidence="5" type="ORF">UFOVP1232_11</name>
    <name evidence="6" type="ORF">UFOVP1572_2</name>
    <name evidence="3" type="ORF">UFOVP644_45</name>
    <name evidence="4" type="ORF">UFOVP958_33</name>
</gene>
<reference evidence="6" key="1">
    <citation type="submission" date="2020-05" db="EMBL/GenBank/DDBJ databases">
        <authorList>
            <person name="Chiriac C."/>
            <person name="Salcher M."/>
            <person name="Ghai R."/>
            <person name="Kavagutti S V."/>
        </authorList>
    </citation>
    <scope>NUCLEOTIDE SEQUENCE</scope>
</reference>
<dbReference type="EMBL" id="LR796621">
    <property type="protein sequence ID" value="CAB4154913.1"/>
    <property type="molecule type" value="Genomic_DNA"/>
</dbReference>
<dbReference type="Gene3D" id="3.90.226.10">
    <property type="entry name" value="2-enoyl-CoA Hydratase, Chain A, domain 1"/>
    <property type="match status" value="1"/>
</dbReference>
<dbReference type="GO" id="GO:0006508">
    <property type="term" value="P:proteolysis"/>
    <property type="evidence" value="ECO:0007669"/>
    <property type="project" value="UniProtKB-KW"/>
</dbReference>
<sequence>MRFLTNGLKGREPLLIDPSKAADMKALADKYAFTDVLAKLFGERPQAYVTDQGVGVVPICGVIGKGLSPLEKMLGSADINEISATLAAMEADPSVKKVCLAVDSPGGTVTGVEELANQVRGMSKPTMAYTDGEMCSAAYWIASAADRVVCSGSASVGSIGVYMAIPDFSKAYADMGVQMVVIKSTGSPLKGAGIEGTSLSPEQIANLQQQVDEIHADFMGSVKMTRSLVQDSAMNGGVFSGKKASGLGLITGMADNLGMALASF</sequence>
<name>A0A6J7XGZ5_9CAUD</name>
<dbReference type="EMBL" id="LR796908">
    <property type="protein sequence ID" value="CAB4174195.1"/>
    <property type="molecule type" value="Genomic_DNA"/>
</dbReference>
<dbReference type="EMBL" id="LR798421">
    <property type="protein sequence ID" value="CAB5230410.1"/>
    <property type="molecule type" value="Genomic_DNA"/>
</dbReference>
<dbReference type="EMBL" id="LR797189">
    <property type="protein sequence ID" value="CAB4192235.1"/>
    <property type="molecule type" value="Genomic_DNA"/>
</dbReference>
<evidence type="ECO:0000259" key="2">
    <source>
        <dbReference type="Pfam" id="PF01343"/>
    </source>
</evidence>
<evidence type="ECO:0000256" key="1">
    <source>
        <dbReference type="ARBA" id="ARBA00008683"/>
    </source>
</evidence>
<dbReference type="SUPFAM" id="SSF52096">
    <property type="entry name" value="ClpP/crotonase"/>
    <property type="match status" value="1"/>
</dbReference>
<evidence type="ECO:0000313" key="4">
    <source>
        <dbReference type="EMBL" id="CAB4174195.1"/>
    </source>
</evidence>
<organism evidence="6">
    <name type="scientific">uncultured Caudovirales phage</name>
    <dbReference type="NCBI Taxonomy" id="2100421"/>
    <lineage>
        <taxon>Viruses</taxon>
        <taxon>Duplodnaviria</taxon>
        <taxon>Heunggongvirae</taxon>
        <taxon>Uroviricota</taxon>
        <taxon>Caudoviricetes</taxon>
        <taxon>Peduoviridae</taxon>
        <taxon>Maltschvirus</taxon>
        <taxon>Maltschvirus maltsch</taxon>
    </lineage>
</organism>
<dbReference type="InterPro" id="IPR002142">
    <property type="entry name" value="Peptidase_S49"/>
</dbReference>